<evidence type="ECO:0000313" key="1">
    <source>
        <dbReference type="EMBL" id="MDP5138637.1"/>
    </source>
</evidence>
<dbReference type="Proteomes" id="UP001231109">
    <property type="component" value="Unassembled WGS sequence"/>
</dbReference>
<organism evidence="1 2">
    <name type="scientific">Rheinheimera baltica</name>
    <dbReference type="NCBI Taxonomy" id="67576"/>
    <lineage>
        <taxon>Bacteria</taxon>
        <taxon>Pseudomonadati</taxon>
        <taxon>Pseudomonadota</taxon>
        <taxon>Gammaproteobacteria</taxon>
        <taxon>Chromatiales</taxon>
        <taxon>Chromatiaceae</taxon>
        <taxon>Rheinheimera</taxon>
    </lineage>
</organism>
<dbReference type="EMBL" id="JAPJDZ010000228">
    <property type="protein sequence ID" value="MDP5138637.1"/>
    <property type="molecule type" value="Genomic_DNA"/>
</dbReference>
<sequence>MLGGVSNYSVAATFLELRLAYFSSQPDSVQISFPNDSFPRFVVNLALLTERDFVSSKIVDGGPDLGKVVEVVISEDALIRFNEAAQSNSRPGLGLFVEGRPVNLFQMLHPLEAPELWLTGMSNEEMSSLVRSIGQ</sequence>
<gene>
    <name evidence="1" type="ORF">ORJ04_22065</name>
</gene>
<name>A0ABT9I5G2_9GAMM</name>
<dbReference type="RefSeq" id="WP_305977751.1">
    <property type="nucleotide sequence ID" value="NZ_JAPJDZ010000228.1"/>
</dbReference>
<comment type="caution">
    <text evidence="1">The sequence shown here is derived from an EMBL/GenBank/DDBJ whole genome shotgun (WGS) entry which is preliminary data.</text>
</comment>
<proteinExistence type="predicted"/>
<protein>
    <submittedName>
        <fullName evidence="1">Uncharacterized protein</fullName>
    </submittedName>
</protein>
<evidence type="ECO:0000313" key="2">
    <source>
        <dbReference type="Proteomes" id="UP001231109"/>
    </source>
</evidence>
<keyword evidence="2" id="KW-1185">Reference proteome</keyword>
<reference evidence="1 2" key="1">
    <citation type="submission" date="2022-11" db="EMBL/GenBank/DDBJ databases">
        <title>Viruses from the air-sea interface of a natural surface slick.</title>
        <authorList>
            <person name="Rahlff J."/>
            <person name="Holmfeldt K."/>
        </authorList>
    </citation>
    <scope>NUCLEOTIDE SEQUENCE [LARGE SCALE GENOMIC DNA]</scope>
    <source>
        <strain evidence="1 2">SMS4</strain>
    </source>
</reference>
<accession>A0ABT9I5G2</accession>